<evidence type="ECO:0000313" key="1">
    <source>
        <dbReference type="EMBL" id="NHZ91811.1"/>
    </source>
</evidence>
<dbReference type="Pfam" id="PF01904">
    <property type="entry name" value="DUF72"/>
    <property type="match status" value="1"/>
</dbReference>
<dbReference type="EMBL" id="WHJH01000035">
    <property type="protein sequence ID" value="NHZ91811.1"/>
    <property type="molecule type" value="Genomic_DNA"/>
</dbReference>
<protein>
    <submittedName>
        <fullName evidence="1">DUF72 domain-containing protein</fullName>
    </submittedName>
</protein>
<comment type="caution">
    <text evidence="1">The sequence shown here is derived from an EMBL/GenBank/DDBJ whole genome shotgun (WGS) entry which is preliminary data.</text>
</comment>
<name>A0ABX0NYX0_9BURK</name>
<keyword evidence="2" id="KW-1185">Reference proteome</keyword>
<reference evidence="1 2" key="1">
    <citation type="submission" date="2019-10" db="EMBL/GenBank/DDBJ databases">
        <title>Taxonomy of Antarctic Massilia spp.: description of Massilia rubra sp. nov., Massilia aquatica sp. nov., Massilia mucilaginosa sp. nov., Massilia frigida sp. nov. isolated from streams, lakes and regoliths.</title>
        <authorList>
            <person name="Holochova P."/>
            <person name="Sedlacek I."/>
            <person name="Kralova S."/>
            <person name="Maslanova I."/>
            <person name="Busse H.-J."/>
            <person name="Stankova E."/>
            <person name="Vrbovska V."/>
            <person name="Kovarovic V."/>
            <person name="Bartak M."/>
            <person name="Svec P."/>
            <person name="Pantucek R."/>
        </authorList>
    </citation>
    <scope>NUCLEOTIDE SEQUENCE [LARGE SCALE GENOMIC DNA]</scope>
    <source>
        <strain evidence="1 2">CCM 8733</strain>
    </source>
</reference>
<accession>A0ABX0NYX0</accession>
<organism evidence="1 2">
    <name type="scientific">Massilia mucilaginosa</name>
    <dbReference type="NCBI Taxonomy" id="2609282"/>
    <lineage>
        <taxon>Bacteria</taxon>
        <taxon>Pseudomonadati</taxon>
        <taxon>Pseudomonadota</taxon>
        <taxon>Betaproteobacteria</taxon>
        <taxon>Burkholderiales</taxon>
        <taxon>Oxalobacteraceae</taxon>
        <taxon>Telluria group</taxon>
        <taxon>Massilia</taxon>
    </lineage>
</organism>
<dbReference type="InterPro" id="IPR036520">
    <property type="entry name" value="UPF0759_sf"/>
</dbReference>
<dbReference type="RefSeq" id="WP_166880228.1">
    <property type="nucleotide sequence ID" value="NZ_WHJH01000035.1"/>
</dbReference>
<evidence type="ECO:0000313" key="2">
    <source>
        <dbReference type="Proteomes" id="UP000609726"/>
    </source>
</evidence>
<dbReference type="SUPFAM" id="SSF117396">
    <property type="entry name" value="TM1631-like"/>
    <property type="match status" value="1"/>
</dbReference>
<dbReference type="PANTHER" id="PTHR30348">
    <property type="entry name" value="UNCHARACTERIZED PROTEIN YECE"/>
    <property type="match status" value="1"/>
</dbReference>
<dbReference type="Proteomes" id="UP000609726">
    <property type="component" value="Unassembled WGS sequence"/>
</dbReference>
<dbReference type="InterPro" id="IPR002763">
    <property type="entry name" value="DUF72"/>
</dbReference>
<dbReference type="Gene3D" id="3.20.20.410">
    <property type="entry name" value="Protein of unknown function UPF0759"/>
    <property type="match status" value="1"/>
</dbReference>
<gene>
    <name evidence="1" type="ORF">F2P45_22800</name>
</gene>
<sequence length="263" mass="27942">MTSQRLPSGGVLRIGCAGWTISREAAPSFDAEGSHLERYARVLGTVEINSSFYRPHQPKTYARWAASVPPAFRFAVKMPRAITHDAGLAGIDAPLRQFAGEVGALGEKLGCLLVQLPPKFAFDGAVAGDFFARVNDTFGCMLACEARHPSWFGDAASALLERAGVTRVIADPAKGQHGPHVPTTQAIYVRLHGSPRIYYSAYSPAYIAQLARDMAVHAQQGRDVWIIFDNTASGAALPNALALRTALEPGPGLTPAPGPGLPA</sequence>
<dbReference type="PANTHER" id="PTHR30348:SF14">
    <property type="entry name" value="BLR8050 PROTEIN"/>
    <property type="match status" value="1"/>
</dbReference>
<proteinExistence type="predicted"/>